<reference evidence="1" key="1">
    <citation type="submission" date="2016-05" db="EMBL/GenBank/DDBJ databases">
        <authorList>
            <person name="Lavstsen T."/>
            <person name="Jespersen J.S."/>
        </authorList>
    </citation>
    <scope>NUCLEOTIDE SEQUENCE</scope>
    <source>
        <tissue evidence="1">Brain</tissue>
    </source>
</reference>
<reference evidence="1" key="2">
    <citation type="submission" date="2016-06" db="EMBL/GenBank/DDBJ databases">
        <title>The genome of a short-lived fish provides insights into sex chromosome evolution and the genetic control of aging.</title>
        <authorList>
            <person name="Reichwald K."/>
            <person name="Felder M."/>
            <person name="Petzold A."/>
            <person name="Koch P."/>
            <person name="Groth M."/>
            <person name="Platzer M."/>
        </authorList>
    </citation>
    <scope>NUCLEOTIDE SEQUENCE</scope>
    <source>
        <tissue evidence="1">Brain</tissue>
    </source>
</reference>
<dbReference type="AlphaFoldDB" id="A0A1A8RG68"/>
<name>A0A1A8RG68_9TELE</name>
<gene>
    <name evidence="1" type="primary">SI:CH73-6K14.2</name>
</gene>
<organism evidence="1">
    <name type="scientific">Nothobranchius rachovii</name>
    <name type="common">bluefin notho</name>
    <dbReference type="NCBI Taxonomy" id="451742"/>
    <lineage>
        <taxon>Eukaryota</taxon>
        <taxon>Metazoa</taxon>
        <taxon>Chordata</taxon>
        <taxon>Craniata</taxon>
        <taxon>Vertebrata</taxon>
        <taxon>Euteleostomi</taxon>
        <taxon>Actinopterygii</taxon>
        <taxon>Neopterygii</taxon>
        <taxon>Teleostei</taxon>
        <taxon>Neoteleostei</taxon>
        <taxon>Acanthomorphata</taxon>
        <taxon>Ovalentaria</taxon>
        <taxon>Atherinomorphae</taxon>
        <taxon>Cyprinodontiformes</taxon>
        <taxon>Nothobranchiidae</taxon>
        <taxon>Nothobranchius</taxon>
    </lineage>
</organism>
<dbReference type="EMBL" id="HAEH01016531">
    <property type="protein sequence ID" value="SBS04687.1"/>
    <property type="molecule type" value="Transcribed_RNA"/>
</dbReference>
<sequence>VSCLRLFMNERVYIVFLVTQTNKIRFNLETPEGHCCSSCRMKARCLLSIVDRLPTISEMQESDSEDGDLNCSSHTMEDYVDSIRELSQPACYPLHGPLRGHRRWMVRTCSGGTSWLPVDPSEVSLILTGQSSCGPSLRFRQNLVDMLVSPSLFAGLV</sequence>
<proteinExistence type="predicted"/>
<accession>A0A1A8RG68</accession>
<protein>
    <submittedName>
        <fullName evidence="1">Si:ch73-6k14.2</fullName>
    </submittedName>
</protein>
<evidence type="ECO:0000313" key="1">
    <source>
        <dbReference type="EMBL" id="SBS04687.1"/>
    </source>
</evidence>
<feature type="non-terminal residue" evidence="1">
    <location>
        <position position="1"/>
    </location>
</feature>